<dbReference type="Proteomes" id="UP001596105">
    <property type="component" value="Unassembled WGS sequence"/>
</dbReference>
<protein>
    <submittedName>
        <fullName evidence="1">Uncharacterized protein</fullName>
    </submittedName>
</protein>
<gene>
    <name evidence="1" type="ORF">ACFPPD_16350</name>
</gene>
<sequence>MLGEDWEPFGRLLEKYRDAHGKRFALLSAEGASVPVALEELLARGSYPYVLEATEKVHFR</sequence>
<reference evidence="2" key="1">
    <citation type="journal article" date="2019" name="Int. J. Syst. Evol. Microbiol.">
        <title>The Global Catalogue of Microorganisms (GCM) 10K type strain sequencing project: providing services to taxonomists for standard genome sequencing and annotation.</title>
        <authorList>
            <consortium name="The Broad Institute Genomics Platform"/>
            <consortium name="The Broad Institute Genome Sequencing Center for Infectious Disease"/>
            <person name="Wu L."/>
            <person name="Ma J."/>
        </authorList>
    </citation>
    <scope>NUCLEOTIDE SEQUENCE [LARGE SCALE GENOMIC DNA]</scope>
    <source>
        <strain evidence="2">CCUG 57113</strain>
    </source>
</reference>
<dbReference type="EMBL" id="JBHSMH010000055">
    <property type="protein sequence ID" value="MFC5470279.1"/>
    <property type="molecule type" value="Genomic_DNA"/>
</dbReference>
<organism evidence="1 2">
    <name type="scientific">Cohnella suwonensis</name>
    <dbReference type="NCBI Taxonomy" id="696072"/>
    <lineage>
        <taxon>Bacteria</taxon>
        <taxon>Bacillati</taxon>
        <taxon>Bacillota</taxon>
        <taxon>Bacilli</taxon>
        <taxon>Bacillales</taxon>
        <taxon>Paenibacillaceae</taxon>
        <taxon>Cohnella</taxon>
    </lineage>
</organism>
<comment type="caution">
    <text evidence="1">The sequence shown here is derived from an EMBL/GenBank/DDBJ whole genome shotgun (WGS) entry which is preliminary data.</text>
</comment>
<keyword evidence="2" id="KW-1185">Reference proteome</keyword>
<name>A0ABW0LWM3_9BACL</name>
<accession>A0ABW0LWM3</accession>
<evidence type="ECO:0000313" key="1">
    <source>
        <dbReference type="EMBL" id="MFC5470279.1"/>
    </source>
</evidence>
<proteinExistence type="predicted"/>
<evidence type="ECO:0000313" key="2">
    <source>
        <dbReference type="Proteomes" id="UP001596105"/>
    </source>
</evidence>
<dbReference type="RefSeq" id="WP_209749903.1">
    <property type="nucleotide sequence ID" value="NZ_JBHSMH010000055.1"/>
</dbReference>